<comment type="caution">
    <text evidence="1">The sequence shown here is derived from an EMBL/GenBank/DDBJ whole genome shotgun (WGS) entry which is preliminary data.</text>
</comment>
<name>A0ABT5QAD9_9PSED</name>
<organism evidence="1 2">
    <name type="scientific">Pseudomonas idahonensis</name>
    <dbReference type="NCBI Taxonomy" id="2942628"/>
    <lineage>
        <taxon>Bacteria</taxon>
        <taxon>Pseudomonadati</taxon>
        <taxon>Pseudomonadota</taxon>
        <taxon>Gammaproteobacteria</taxon>
        <taxon>Pseudomonadales</taxon>
        <taxon>Pseudomonadaceae</taxon>
        <taxon>Pseudomonas</taxon>
    </lineage>
</organism>
<gene>
    <name evidence="1" type="ORF">M5G25_23080</name>
</gene>
<keyword evidence="2" id="KW-1185">Reference proteome</keyword>
<sequence length="350" mass="38332">MCSLALRCCRPRSWLFSLGLAVLVLLLPGCASRVAEPVAQAPVSPAVWRQVDGELLNASRSATQQAEVYAQGSMEHWRTRIYQQTDEHFIPWFSGYWTQEWLALKVGWYSLNDRGDDAQASRRLAGYLQEQYQQRVLAPVALEIDADGITGEAMEFYVQLLRQQVQLSTARHQLPVPQLDQHLARIIAIDLGPQAGQRASLQQLLQVEPVARLPAYAPLLQQIHAGPATDQGEAAPGVSQVAQVTSEKLQAQFASRGVVGAVAAAVGRVAGALISVGVAGVRALVQNNEREDLQAQTRRDLGVAFDQAWLKQLHDPEHGVMAGVYYLARQIEAQLQASQPLVEQGPGWSP</sequence>
<dbReference type="EMBL" id="JAMDGR010000019">
    <property type="protein sequence ID" value="MDD1151174.1"/>
    <property type="molecule type" value="Genomic_DNA"/>
</dbReference>
<dbReference type="Proteomes" id="UP001217610">
    <property type="component" value="Unassembled WGS sequence"/>
</dbReference>
<reference evidence="1 2" key="1">
    <citation type="submission" date="2022-05" db="EMBL/GenBank/DDBJ databases">
        <title>Novel Pseudomonas spp. Isolated from a Rainbow Trout Aquaculture Facility.</title>
        <authorList>
            <person name="Testerman T."/>
            <person name="Graf J."/>
        </authorList>
    </citation>
    <scope>NUCLEOTIDE SEQUENCE [LARGE SCALE GENOMIC DNA]</scope>
    <source>
        <strain evidence="1 2">ID357</strain>
    </source>
</reference>
<protein>
    <recommendedName>
        <fullName evidence="3">Lipoprotein</fullName>
    </recommendedName>
</protein>
<evidence type="ECO:0000313" key="1">
    <source>
        <dbReference type="EMBL" id="MDD1151174.1"/>
    </source>
</evidence>
<evidence type="ECO:0000313" key="2">
    <source>
        <dbReference type="Proteomes" id="UP001217610"/>
    </source>
</evidence>
<proteinExistence type="predicted"/>
<accession>A0ABT5QAD9</accession>
<evidence type="ECO:0008006" key="3">
    <source>
        <dbReference type="Google" id="ProtNLM"/>
    </source>
</evidence>